<evidence type="ECO:0000313" key="2">
    <source>
        <dbReference type="EMBL" id="MST92872.1"/>
    </source>
</evidence>
<accession>A0A6I2U5B9</accession>
<reference evidence="2 3" key="1">
    <citation type="submission" date="2019-08" db="EMBL/GenBank/DDBJ databases">
        <title>In-depth cultivation of the pig gut microbiome towards novel bacterial diversity and tailored functional studies.</title>
        <authorList>
            <person name="Wylensek D."/>
            <person name="Hitch T.C.A."/>
            <person name="Clavel T."/>
        </authorList>
    </citation>
    <scope>NUCLEOTIDE SEQUENCE [LARGE SCALE GENOMIC DNA]</scope>
    <source>
        <strain evidence="2 3">WCA3-601-WT-6J</strain>
    </source>
</reference>
<dbReference type="Proteomes" id="UP000431913">
    <property type="component" value="Unassembled WGS sequence"/>
</dbReference>
<sequence length="410" mass="47142">MSSSHENDQKSQELHCLQIAIEAKKQQKGESRKILEFLAGEDVYRAHEERPDFVRRISPQKEGTKGVLLGIEHFRVDHLAIKKHPKKSKKAQSSRIASVAPVLDKKKRATYEKWNNCLDESGILPEEFFEEAAQDLFDLAGEHMQKVIGANYRSLLASLQQNLETHVKSIPTYQENLRKIAQPGEKIQIALLIDLYAEFFSLMKFDSRGIRACKIGEVPLFQEVIALIERIIDKSAVDYVILCLNSSITERTPKVYAFRAGEIERQIHKRHLKIYKYLAMDLLFEPFSGRPYEIAKYSFSPVIRNDQSKEVSTMYSCDVSAIEGETFLDIAYYTAWNILGYEAHKRSFCASLSDFAFAHAIAPEIIAWEKVSGSTWKVRPIFKVSNSNDRRARISERMEAMKKEYEKGFE</sequence>
<dbReference type="PROSITE" id="PS50207">
    <property type="entry name" value="CASPASE_P10"/>
    <property type="match status" value="1"/>
</dbReference>
<organism evidence="2 3">
    <name type="scientific">Ruthenibacterium lactatiformans</name>
    <dbReference type="NCBI Taxonomy" id="1550024"/>
    <lineage>
        <taxon>Bacteria</taxon>
        <taxon>Bacillati</taxon>
        <taxon>Bacillota</taxon>
        <taxon>Clostridia</taxon>
        <taxon>Eubacteriales</taxon>
        <taxon>Oscillospiraceae</taxon>
        <taxon>Ruthenibacterium</taxon>
    </lineage>
</organism>
<dbReference type="AlphaFoldDB" id="A0A6I2U5B9"/>
<name>A0A6I2U5B9_9FIRM</name>
<evidence type="ECO:0000313" key="3">
    <source>
        <dbReference type="Proteomes" id="UP000431913"/>
    </source>
</evidence>
<protein>
    <recommendedName>
        <fullName evidence="1">Caspase family p10 domain-containing protein</fullName>
    </recommendedName>
</protein>
<feature type="domain" description="Caspase family p10" evidence="1">
    <location>
        <begin position="353"/>
        <end position="410"/>
    </location>
</feature>
<dbReference type="EMBL" id="VUNJ01000015">
    <property type="protein sequence ID" value="MST92872.1"/>
    <property type="molecule type" value="Genomic_DNA"/>
</dbReference>
<dbReference type="RefSeq" id="WP_154523391.1">
    <property type="nucleotide sequence ID" value="NZ_JAETPD010000022.1"/>
</dbReference>
<evidence type="ECO:0000259" key="1">
    <source>
        <dbReference type="PROSITE" id="PS50207"/>
    </source>
</evidence>
<comment type="caution">
    <text evidence="2">The sequence shown here is derived from an EMBL/GenBank/DDBJ whole genome shotgun (WGS) entry which is preliminary data.</text>
</comment>
<dbReference type="InterPro" id="IPR002138">
    <property type="entry name" value="Pept_C14_p10"/>
</dbReference>
<dbReference type="GO" id="GO:0004197">
    <property type="term" value="F:cysteine-type endopeptidase activity"/>
    <property type="evidence" value="ECO:0007669"/>
    <property type="project" value="InterPro"/>
</dbReference>
<gene>
    <name evidence="2" type="ORF">FYJ76_13195</name>
</gene>
<proteinExistence type="predicted"/>
<dbReference type="GO" id="GO:0006508">
    <property type="term" value="P:proteolysis"/>
    <property type="evidence" value="ECO:0007669"/>
    <property type="project" value="InterPro"/>
</dbReference>